<proteinExistence type="predicted"/>
<dbReference type="SUPFAM" id="SSF46785">
    <property type="entry name" value="Winged helix' DNA-binding domain"/>
    <property type="match status" value="1"/>
</dbReference>
<organism evidence="2 3">
    <name type="scientific">Lactiplantibacillus fabifermentans DSM 21115</name>
    <dbReference type="NCBI Taxonomy" id="1413187"/>
    <lineage>
        <taxon>Bacteria</taxon>
        <taxon>Bacillati</taxon>
        <taxon>Bacillota</taxon>
        <taxon>Bacilli</taxon>
        <taxon>Lactobacillales</taxon>
        <taxon>Lactobacillaceae</taxon>
        <taxon>Lactiplantibacillus</taxon>
    </lineage>
</organism>
<dbReference type="Gene3D" id="1.10.10.10">
    <property type="entry name" value="Winged helix-like DNA-binding domain superfamily/Winged helix DNA-binding domain"/>
    <property type="match status" value="1"/>
</dbReference>
<dbReference type="PANTHER" id="PTHR33164">
    <property type="entry name" value="TRANSCRIPTIONAL REGULATOR, MARR FAMILY"/>
    <property type="match status" value="1"/>
</dbReference>
<gene>
    <name evidence="2" type="ORF">DY78_GL002439</name>
</gene>
<dbReference type="Proteomes" id="UP000050920">
    <property type="component" value="Unassembled WGS sequence"/>
</dbReference>
<feature type="domain" description="HTH marR-type" evidence="1">
    <location>
        <begin position="31"/>
        <end position="165"/>
    </location>
</feature>
<accession>A0A0R2NRR3</accession>
<keyword evidence="3" id="KW-1185">Reference proteome</keyword>
<comment type="caution">
    <text evidence="2">The sequence shown here is derived from an EMBL/GenBank/DDBJ whole genome shotgun (WGS) entry which is preliminary data.</text>
</comment>
<evidence type="ECO:0000313" key="3">
    <source>
        <dbReference type="Proteomes" id="UP000050920"/>
    </source>
</evidence>
<dbReference type="InterPro" id="IPR000835">
    <property type="entry name" value="HTH_MarR-typ"/>
</dbReference>
<dbReference type="PANTHER" id="PTHR33164:SF43">
    <property type="entry name" value="HTH-TYPE TRANSCRIPTIONAL REPRESSOR YETL"/>
    <property type="match status" value="1"/>
</dbReference>
<dbReference type="InterPro" id="IPR039422">
    <property type="entry name" value="MarR/SlyA-like"/>
</dbReference>
<dbReference type="SMART" id="SM00347">
    <property type="entry name" value="HTH_MARR"/>
    <property type="match status" value="1"/>
</dbReference>
<dbReference type="Pfam" id="PF12802">
    <property type="entry name" value="MarR_2"/>
    <property type="match status" value="1"/>
</dbReference>
<dbReference type="PROSITE" id="PS50995">
    <property type="entry name" value="HTH_MARR_2"/>
    <property type="match status" value="1"/>
</dbReference>
<evidence type="ECO:0000259" key="1">
    <source>
        <dbReference type="PROSITE" id="PS50995"/>
    </source>
</evidence>
<sequence>MDNFKFTDRPDQKRLSRTIAEYGDPKTDVSAAVLFLDLQWTYREMQKAYDQVLAASDLTETRFIILMFLFRAENYCLAPSELATKLGAARPTVTKILNRLMISGLVIKLSAPNDKRSILIQLTPTGKAVLQKFLPRNFEAVQTITAALSASEIKTLSTLLQKINIGTRNLNLEEERHHGNN</sequence>
<reference evidence="2 3" key="1">
    <citation type="journal article" date="2015" name="Genome Announc.">
        <title>Expanding the biotechnology potential of lactobacilli through comparative genomics of 213 strains and associated genera.</title>
        <authorList>
            <person name="Sun Z."/>
            <person name="Harris H.M."/>
            <person name="McCann A."/>
            <person name="Guo C."/>
            <person name="Argimon S."/>
            <person name="Zhang W."/>
            <person name="Yang X."/>
            <person name="Jeffery I.B."/>
            <person name="Cooney J.C."/>
            <person name="Kagawa T.F."/>
            <person name="Liu W."/>
            <person name="Song Y."/>
            <person name="Salvetti E."/>
            <person name="Wrobel A."/>
            <person name="Rasinkangas P."/>
            <person name="Parkhill J."/>
            <person name="Rea M.C."/>
            <person name="O'Sullivan O."/>
            <person name="Ritari J."/>
            <person name="Douillard F.P."/>
            <person name="Paul Ross R."/>
            <person name="Yang R."/>
            <person name="Briner A.E."/>
            <person name="Felis G.E."/>
            <person name="de Vos W.M."/>
            <person name="Barrangou R."/>
            <person name="Klaenhammer T.R."/>
            <person name="Caufield P.W."/>
            <person name="Cui Y."/>
            <person name="Zhang H."/>
            <person name="O'Toole P.W."/>
        </authorList>
    </citation>
    <scope>NUCLEOTIDE SEQUENCE [LARGE SCALE GENOMIC DNA]</scope>
    <source>
        <strain evidence="2 3">DSM 21115</strain>
    </source>
</reference>
<protein>
    <submittedName>
        <fullName evidence="2">Transcriptional regulator</fullName>
    </submittedName>
</protein>
<name>A0A0R2NRR3_9LACO</name>
<dbReference type="RefSeq" id="WP_024626258.1">
    <property type="nucleotide sequence ID" value="NZ_AYGX02000044.1"/>
</dbReference>
<dbReference type="AlphaFoldDB" id="A0A0R2NRR3"/>
<dbReference type="EMBL" id="AYGX02000044">
    <property type="protein sequence ID" value="KRO28377.1"/>
    <property type="molecule type" value="Genomic_DNA"/>
</dbReference>
<dbReference type="PRINTS" id="PR00598">
    <property type="entry name" value="HTHMARR"/>
</dbReference>
<dbReference type="InterPro" id="IPR036388">
    <property type="entry name" value="WH-like_DNA-bd_sf"/>
</dbReference>
<dbReference type="GO" id="GO:0003700">
    <property type="term" value="F:DNA-binding transcription factor activity"/>
    <property type="evidence" value="ECO:0007669"/>
    <property type="project" value="InterPro"/>
</dbReference>
<evidence type="ECO:0000313" key="2">
    <source>
        <dbReference type="EMBL" id="KRO28377.1"/>
    </source>
</evidence>
<dbReference type="GO" id="GO:0006950">
    <property type="term" value="P:response to stress"/>
    <property type="evidence" value="ECO:0007669"/>
    <property type="project" value="TreeGrafter"/>
</dbReference>
<dbReference type="InterPro" id="IPR036390">
    <property type="entry name" value="WH_DNA-bd_sf"/>
</dbReference>